<accession>A0A3E0W091</accession>
<sequence>MKITHYSSLMTVHDWGRPIGDVNGFVAGGVTEVPILLVHTDGGLTGVGVGPHSDIERIFPAVVGEDPRAVTALYDRMLAHVFKTGHAGATFGTVGALDMALWDLKAKMADEPLWRTLGARDRFVPGYASGLDIALSDDELVALHQRYADRGFSSGKVKGGLDPATDIRRLKAVQNVLRQNSARPALMLDANESWHRKQAVQYVTEVESEVPLTWIEEPVRRWDAHGNRAVTAAVKASLATGENLVGLEQYRPLLDAGAVDIVQTGMVWGITHFLRVSALALAHDLPVSPVGYNCNPVAHAAAAVPNHLTTEVQDLETPFGLRVDQTISDGGIVLGDEPGLGITVDVDALATIRTTAGWRIAEGPHVRPERAGLRMVAEQ</sequence>
<gene>
    <name evidence="5" type="ORF">B7R21_03165</name>
</gene>
<name>A0A3E0W091_9MICO</name>
<evidence type="ECO:0000313" key="6">
    <source>
        <dbReference type="Proteomes" id="UP000256709"/>
    </source>
</evidence>
<evidence type="ECO:0000259" key="4">
    <source>
        <dbReference type="SMART" id="SM00922"/>
    </source>
</evidence>
<dbReference type="SUPFAM" id="SSF51604">
    <property type="entry name" value="Enolase C-terminal domain-like"/>
    <property type="match status" value="1"/>
</dbReference>
<dbReference type="GO" id="GO:0000287">
    <property type="term" value="F:magnesium ion binding"/>
    <property type="evidence" value="ECO:0007669"/>
    <property type="project" value="TreeGrafter"/>
</dbReference>
<evidence type="ECO:0000256" key="2">
    <source>
        <dbReference type="ARBA" id="ARBA00022723"/>
    </source>
</evidence>
<dbReference type="InterPro" id="IPR013341">
    <property type="entry name" value="Mandelate_racemase_N_dom"/>
</dbReference>
<dbReference type="InterPro" id="IPR029065">
    <property type="entry name" value="Enolase_C-like"/>
</dbReference>
<comment type="cofactor">
    <cofactor evidence="1">
        <name>Mg(2+)</name>
        <dbReference type="ChEBI" id="CHEBI:18420"/>
    </cofactor>
</comment>
<dbReference type="Pfam" id="PF13378">
    <property type="entry name" value="MR_MLE_C"/>
    <property type="match status" value="1"/>
</dbReference>
<keyword evidence="3" id="KW-0460">Magnesium</keyword>
<dbReference type="PANTHER" id="PTHR13794">
    <property type="entry name" value="ENOLASE SUPERFAMILY, MANDELATE RACEMASE"/>
    <property type="match status" value="1"/>
</dbReference>
<proteinExistence type="predicted"/>
<dbReference type="GO" id="GO:0016052">
    <property type="term" value="P:carbohydrate catabolic process"/>
    <property type="evidence" value="ECO:0007669"/>
    <property type="project" value="TreeGrafter"/>
</dbReference>
<keyword evidence="2" id="KW-0479">Metal-binding</keyword>
<evidence type="ECO:0000313" key="5">
    <source>
        <dbReference type="EMBL" id="RFA15722.1"/>
    </source>
</evidence>
<reference evidence="5 6" key="1">
    <citation type="submission" date="2017-04" db="EMBL/GenBank/DDBJ databases">
        <title>Comparative genome analysis of Subtercola boreus.</title>
        <authorList>
            <person name="Cho Y.-J."/>
            <person name="Cho A."/>
            <person name="Kim O.-S."/>
            <person name="Lee J.-I."/>
        </authorList>
    </citation>
    <scope>NUCLEOTIDE SEQUENCE [LARGE SCALE GENOMIC DNA]</scope>
    <source>
        <strain evidence="5 6">P27444</strain>
    </source>
</reference>
<dbReference type="CDD" id="cd03316">
    <property type="entry name" value="MR_like"/>
    <property type="match status" value="1"/>
</dbReference>
<dbReference type="InterPro" id="IPR013342">
    <property type="entry name" value="Mandelate_racemase_C"/>
</dbReference>
<dbReference type="InterPro" id="IPR036849">
    <property type="entry name" value="Enolase-like_C_sf"/>
</dbReference>
<evidence type="ECO:0000256" key="3">
    <source>
        <dbReference type="ARBA" id="ARBA00022842"/>
    </source>
</evidence>
<dbReference type="EMBL" id="NBXA01000006">
    <property type="protein sequence ID" value="RFA15722.1"/>
    <property type="molecule type" value="Genomic_DNA"/>
</dbReference>
<organism evidence="5 6">
    <name type="scientific">Subtercola boreus</name>
    <dbReference type="NCBI Taxonomy" id="120213"/>
    <lineage>
        <taxon>Bacteria</taxon>
        <taxon>Bacillati</taxon>
        <taxon>Actinomycetota</taxon>
        <taxon>Actinomycetes</taxon>
        <taxon>Micrococcales</taxon>
        <taxon>Microbacteriaceae</taxon>
        <taxon>Subtercola</taxon>
    </lineage>
</organism>
<evidence type="ECO:0000256" key="1">
    <source>
        <dbReference type="ARBA" id="ARBA00001946"/>
    </source>
</evidence>
<dbReference type="PANTHER" id="PTHR13794:SF58">
    <property type="entry name" value="MITOCHONDRIAL ENOLASE SUPERFAMILY MEMBER 1"/>
    <property type="match status" value="1"/>
</dbReference>
<dbReference type="InterPro" id="IPR046945">
    <property type="entry name" value="RHMD-like"/>
</dbReference>
<dbReference type="Gene3D" id="3.20.20.120">
    <property type="entry name" value="Enolase-like C-terminal domain"/>
    <property type="match status" value="1"/>
</dbReference>
<dbReference type="Pfam" id="PF02746">
    <property type="entry name" value="MR_MLE_N"/>
    <property type="match status" value="1"/>
</dbReference>
<dbReference type="SUPFAM" id="SSF54826">
    <property type="entry name" value="Enolase N-terminal domain-like"/>
    <property type="match status" value="1"/>
</dbReference>
<comment type="caution">
    <text evidence="5">The sequence shown here is derived from an EMBL/GenBank/DDBJ whole genome shotgun (WGS) entry which is preliminary data.</text>
</comment>
<feature type="domain" description="Mandelate racemase/muconate lactonizing enzyme C-terminal" evidence="4">
    <location>
        <begin position="137"/>
        <end position="237"/>
    </location>
</feature>
<dbReference type="Proteomes" id="UP000256709">
    <property type="component" value="Unassembled WGS sequence"/>
</dbReference>
<dbReference type="AlphaFoldDB" id="A0A3E0W091"/>
<dbReference type="OrthoDB" id="9796450at2"/>
<dbReference type="GO" id="GO:0016836">
    <property type="term" value="F:hydro-lyase activity"/>
    <property type="evidence" value="ECO:0007669"/>
    <property type="project" value="TreeGrafter"/>
</dbReference>
<dbReference type="Gene3D" id="3.30.390.10">
    <property type="entry name" value="Enolase-like, N-terminal domain"/>
    <property type="match status" value="1"/>
</dbReference>
<dbReference type="SFLD" id="SFLDS00001">
    <property type="entry name" value="Enolase"/>
    <property type="match status" value="1"/>
</dbReference>
<protein>
    <submittedName>
        <fullName evidence="5">Racemase</fullName>
    </submittedName>
</protein>
<dbReference type="InterPro" id="IPR029017">
    <property type="entry name" value="Enolase-like_N"/>
</dbReference>
<dbReference type="SMART" id="SM00922">
    <property type="entry name" value="MR_MLE"/>
    <property type="match status" value="1"/>
</dbReference>